<dbReference type="InterPro" id="IPR001248">
    <property type="entry name" value="Pur-cyt_permease"/>
</dbReference>
<dbReference type="OrthoDB" id="9809167at2"/>
<keyword evidence="4 6" id="KW-1133">Transmembrane helix</keyword>
<dbReference type="Proteomes" id="UP000229239">
    <property type="component" value="Unassembled WGS sequence"/>
</dbReference>
<keyword evidence="8" id="KW-1185">Reference proteome</keyword>
<gene>
    <name evidence="7" type="ORF">CSQ86_00120</name>
</gene>
<evidence type="ECO:0000313" key="7">
    <source>
        <dbReference type="EMBL" id="PJM77551.1"/>
    </source>
</evidence>
<accession>A0A2M9HL92</accession>
<feature type="transmembrane region" description="Helical" evidence="6">
    <location>
        <begin position="52"/>
        <end position="81"/>
    </location>
</feature>
<dbReference type="InterPro" id="IPR030191">
    <property type="entry name" value="CodB"/>
</dbReference>
<feature type="transmembrane region" description="Helical" evidence="6">
    <location>
        <begin position="341"/>
        <end position="365"/>
    </location>
</feature>
<dbReference type="AlphaFoldDB" id="A0A2M9HL92"/>
<feature type="transmembrane region" description="Helical" evidence="6">
    <location>
        <begin position="255"/>
        <end position="280"/>
    </location>
</feature>
<feature type="transmembrane region" description="Helical" evidence="6">
    <location>
        <begin position="419"/>
        <end position="438"/>
    </location>
</feature>
<reference evidence="8" key="1">
    <citation type="submission" date="2017-10" db="EMBL/GenBank/DDBJ databases">
        <title>Draft genome sequences of strains TRE 1, TRE 9, TRE H and TRI 7, isolated from tamarins, belonging to four potential novel Bifidobacterium species.</title>
        <authorList>
            <person name="Mattarelli P."/>
            <person name="Modesto M."/>
            <person name="Puglisi E."/>
            <person name="Morelli L."/>
            <person name="Bonetti A."/>
            <person name="Spezio C."/>
            <person name="Sandri C."/>
        </authorList>
    </citation>
    <scope>NUCLEOTIDE SEQUENCE [LARGE SCALE GENOMIC DNA]</scope>
    <source>
        <strain evidence="8">TREH</strain>
    </source>
</reference>
<evidence type="ECO:0008006" key="9">
    <source>
        <dbReference type="Google" id="ProtNLM"/>
    </source>
</evidence>
<keyword evidence="5 6" id="KW-0472">Membrane</keyword>
<comment type="similarity">
    <text evidence="2">Belongs to the purine-cytosine permease (2.A.39) family.</text>
</comment>
<feature type="transmembrane region" description="Helical" evidence="6">
    <location>
        <begin position="300"/>
        <end position="320"/>
    </location>
</feature>
<evidence type="ECO:0000256" key="3">
    <source>
        <dbReference type="ARBA" id="ARBA00022692"/>
    </source>
</evidence>
<dbReference type="PANTHER" id="PTHR30569">
    <property type="entry name" value="CYTOSINE TRANSPORTER CODB"/>
    <property type="match status" value="1"/>
</dbReference>
<dbReference type="Gene3D" id="1.10.4160.10">
    <property type="entry name" value="Hydantoin permease"/>
    <property type="match status" value="1"/>
</dbReference>
<name>A0A2M9HL92_9BIFI</name>
<evidence type="ECO:0000256" key="2">
    <source>
        <dbReference type="ARBA" id="ARBA00008974"/>
    </source>
</evidence>
<comment type="caution">
    <text evidence="7">The sequence shown here is derived from an EMBL/GenBank/DDBJ whole genome shotgun (WGS) entry which is preliminary data.</text>
</comment>
<dbReference type="RefSeq" id="WP_100493161.1">
    <property type="nucleotide sequence ID" value="NZ_PEBJ01000001.1"/>
</dbReference>
<feature type="transmembrane region" description="Helical" evidence="6">
    <location>
        <begin position="388"/>
        <end position="407"/>
    </location>
</feature>
<dbReference type="EMBL" id="PEBJ01000001">
    <property type="protein sequence ID" value="PJM77551.1"/>
    <property type="molecule type" value="Genomic_DNA"/>
</dbReference>
<evidence type="ECO:0000256" key="4">
    <source>
        <dbReference type="ARBA" id="ARBA00022989"/>
    </source>
</evidence>
<sequence>MSISVSTGVPTSHAHQSSKEFGLEIIEPQQRTVSNWDSFATWVAANANNGTWYIGGVIAVCGFAGAISRLAISSILAYIFLMLIGYMGYKVGATTMGCARAAFGVRGSYVPSIVNMVQYVGWTAVNTFIAATSVSFLLAELFDWPVYGQPGGLKGLIVGIVVMSVLHIISVSTGARSVQLIERIGIVLVAFFAIWETIVVFQHVSFTQIMQWKPAATLSVPSGSIIDSLAAFNMGWVTCAADFTRFSKHRSGSTAVPFIGALLGVFWFAFVGLTATISIAVTTGVYDANNSDPSTIASKLGLGSIALIVVILTSMTANAVNLMAAGSSLTNIVTKLRLTPSLWIVTIAATLMTFIPVIMIIDFYLRHQATYHASELTARNGSFWYRNGVNWIAIGCWAFGIALFLLLQQIPLLTETVGVTFINMAVVGVVYWLLMRIIPTSQR</sequence>
<dbReference type="PANTHER" id="PTHR30569:SF0">
    <property type="entry name" value="CYTOSINE PERMEASE"/>
    <property type="match status" value="1"/>
</dbReference>
<protein>
    <recommendedName>
        <fullName evidence="9">Cytosine permease</fullName>
    </recommendedName>
</protein>
<feature type="transmembrane region" description="Helical" evidence="6">
    <location>
        <begin position="119"/>
        <end position="139"/>
    </location>
</feature>
<dbReference type="GO" id="GO:0015209">
    <property type="term" value="F:cytosine transmembrane transporter activity"/>
    <property type="evidence" value="ECO:0007669"/>
    <property type="project" value="InterPro"/>
</dbReference>
<organism evidence="7 8">
    <name type="scientific">Bifidobacterium felsineum</name>
    <dbReference type="NCBI Taxonomy" id="2045440"/>
    <lineage>
        <taxon>Bacteria</taxon>
        <taxon>Bacillati</taxon>
        <taxon>Actinomycetota</taxon>
        <taxon>Actinomycetes</taxon>
        <taxon>Bifidobacteriales</taxon>
        <taxon>Bifidobacteriaceae</taxon>
        <taxon>Bifidobacterium</taxon>
    </lineage>
</organism>
<evidence type="ECO:0000313" key="8">
    <source>
        <dbReference type="Proteomes" id="UP000229239"/>
    </source>
</evidence>
<dbReference type="GO" id="GO:0005886">
    <property type="term" value="C:plasma membrane"/>
    <property type="evidence" value="ECO:0007669"/>
    <property type="project" value="TreeGrafter"/>
</dbReference>
<feature type="transmembrane region" description="Helical" evidence="6">
    <location>
        <begin position="184"/>
        <end position="204"/>
    </location>
</feature>
<evidence type="ECO:0000256" key="1">
    <source>
        <dbReference type="ARBA" id="ARBA00004141"/>
    </source>
</evidence>
<comment type="subcellular location">
    <subcellularLocation>
        <location evidence="1">Membrane</location>
        <topology evidence="1">Multi-pass membrane protein</topology>
    </subcellularLocation>
</comment>
<evidence type="ECO:0000256" key="5">
    <source>
        <dbReference type="ARBA" id="ARBA00023136"/>
    </source>
</evidence>
<dbReference type="Pfam" id="PF02133">
    <property type="entry name" value="Transp_cyt_pur"/>
    <property type="match status" value="1"/>
</dbReference>
<proteinExistence type="inferred from homology"/>
<keyword evidence="3 6" id="KW-0812">Transmembrane</keyword>
<evidence type="ECO:0000256" key="6">
    <source>
        <dbReference type="SAM" id="Phobius"/>
    </source>
</evidence>
<feature type="transmembrane region" description="Helical" evidence="6">
    <location>
        <begin position="151"/>
        <end position="172"/>
    </location>
</feature>